<feature type="region of interest" description="Disordered" evidence="1">
    <location>
        <begin position="399"/>
        <end position="418"/>
    </location>
</feature>
<proteinExistence type="predicted"/>
<evidence type="ECO:0000256" key="1">
    <source>
        <dbReference type="SAM" id="MobiDB-lite"/>
    </source>
</evidence>
<accession>A0A418VLC3</accession>
<evidence type="ECO:0000313" key="3">
    <source>
        <dbReference type="Proteomes" id="UP000283458"/>
    </source>
</evidence>
<sequence>MSGTGSGPVLAPEFQLLCLAARPNVDDDARQALNALIRQNLDWGVVLRGVRRHRVAFLVRPRLRADTGLSIPREVEETLSQLVTVNTRRALAQTAEVCRLIDRLAAIGVRAIILKGVALAASLYGNIAARGVGDIDLLVAPDDFRAAGEALTAIGYVPDGGPMSEARFKAELRGGKDWTFRHPDTGAMVELHHRLVGSRTLLATDFSSLWQARAETHLGSSAVPCLSFPMLPLYLCIHGDWHNWDRLQWLIDLERCVEADQNDALLAFADGSGSGGAMRRAMILGRDWLGSTSFGAQAVSRKAQVSTDRFVERLFGGVGWLREPPLGSAAHMTRSFWRRYHRWETRDRWRDMWEEVALESHRSTDWDTIPLPERLSWLYPWLRPVGLLLRHRAQRAVRNGGDVETEASNRCGERPARW</sequence>
<dbReference type="AlphaFoldDB" id="A0A418VLC3"/>
<dbReference type="OrthoDB" id="9773927at2"/>
<keyword evidence="3" id="KW-1185">Reference proteome</keyword>
<name>A0A418VLC3_9PROT</name>
<comment type="caution">
    <text evidence="2">The sequence shown here is derived from an EMBL/GenBank/DDBJ whole genome shotgun (WGS) entry which is preliminary data.</text>
</comment>
<evidence type="ECO:0000313" key="2">
    <source>
        <dbReference type="EMBL" id="RJF76849.1"/>
    </source>
</evidence>
<gene>
    <name evidence="2" type="ORF">D3877_28625</name>
</gene>
<dbReference type="InterPro" id="IPR039498">
    <property type="entry name" value="NTP_transf_5"/>
</dbReference>
<dbReference type="EMBL" id="QYUL01000006">
    <property type="protein sequence ID" value="RJF76849.1"/>
    <property type="molecule type" value="Genomic_DNA"/>
</dbReference>
<dbReference type="RefSeq" id="WP_119834201.1">
    <property type="nucleotide sequence ID" value="NZ_QYUL01000006.1"/>
</dbReference>
<dbReference type="Proteomes" id="UP000283458">
    <property type="component" value="Unassembled WGS sequence"/>
</dbReference>
<dbReference type="Gene3D" id="3.30.460.40">
    <property type="match status" value="1"/>
</dbReference>
<reference evidence="2 3" key="1">
    <citation type="submission" date="2018-09" db="EMBL/GenBank/DDBJ databases">
        <authorList>
            <person name="Zhu H."/>
        </authorList>
    </citation>
    <scope>NUCLEOTIDE SEQUENCE [LARGE SCALE GENOMIC DNA]</scope>
    <source>
        <strain evidence="2 3">K2W22B-5</strain>
    </source>
</reference>
<dbReference type="Pfam" id="PF14907">
    <property type="entry name" value="NTP_transf_5"/>
    <property type="match status" value="1"/>
</dbReference>
<evidence type="ECO:0008006" key="4">
    <source>
        <dbReference type="Google" id="ProtNLM"/>
    </source>
</evidence>
<protein>
    <recommendedName>
        <fullName evidence="4">Nucleotidyltransferase family protein</fullName>
    </recommendedName>
</protein>
<organism evidence="2 3">
    <name type="scientific">Azospirillum cavernae</name>
    <dbReference type="NCBI Taxonomy" id="2320860"/>
    <lineage>
        <taxon>Bacteria</taxon>
        <taxon>Pseudomonadati</taxon>
        <taxon>Pseudomonadota</taxon>
        <taxon>Alphaproteobacteria</taxon>
        <taxon>Rhodospirillales</taxon>
        <taxon>Azospirillaceae</taxon>
        <taxon>Azospirillum</taxon>
    </lineage>
</organism>